<proteinExistence type="predicted"/>
<reference evidence="1 2" key="1">
    <citation type="journal article" date="2011" name="Appl. Environ. Microbiol.">
        <title>Genomic and functional analyses of Rhodococcus equi phages ReqiPepy6, ReqiPoco6, ReqiPine5, and ReqiDocB7.</title>
        <authorList>
            <person name="Summer E.J."/>
            <person name="Liu M."/>
            <person name="Gill J.J."/>
            <person name="Grant M."/>
            <person name="Chan-Cortes T.N."/>
            <person name="Ferguson L."/>
            <person name="Janes C."/>
            <person name="Lange K."/>
            <person name="Bertoli M."/>
            <person name="Moore C."/>
            <person name="Orchard R.C."/>
            <person name="Cohen N."/>
            <person name="Young R."/>
        </authorList>
    </citation>
    <scope>NUCLEOTIDE SEQUENCE [LARGE SCALE GENOMIC DNA]</scope>
</reference>
<evidence type="ECO:0000313" key="2">
    <source>
        <dbReference type="Proteomes" id="UP000001504"/>
    </source>
</evidence>
<organism evidence="1 2">
    <name type="scientific">Rhodococcus phage ReqiPine5</name>
    <dbReference type="NCBI Taxonomy" id="691963"/>
    <lineage>
        <taxon>Viruses</taxon>
        <taxon>Duplodnaviria</taxon>
        <taxon>Heunggongvirae</taxon>
        <taxon>Uroviricota</taxon>
        <taxon>Caudoviricetes</taxon>
        <taxon>Caudoviricetes incertae sedis</taxon>
        <taxon>Reqipinevirus</taxon>
        <taxon>Reqipinevirus reqipine5</taxon>
    </lineage>
</organism>
<dbReference type="KEGG" id="vg:18564158"/>
<gene>
    <name evidence="1" type="ORF">ReqiPine5gene47</name>
</gene>
<dbReference type="EMBL" id="GU580943">
    <property type="protein sequence ID" value="ADD81152.1"/>
    <property type="molecule type" value="Genomic_DNA"/>
</dbReference>
<accession>D4P822</accession>
<sequence>MTDSPTTLADLPEPFRVWIDVDDETGCWIWDGTINPDGTGVWKRDQVQKRARRWAWELSGREIPAGTRVYRTCTEPLCVNPAHAEAVRQRDRALGQPLAANLGIQNGSAVLTPKDVLTIRNEYAGGASMRKIATRTGMSESAIRAIITGTTWRSVTGGTDISRSLDQLFQGRPDPGYVLEARRLYAEGNGLVAVAEKLGLSANTVHGIVAGRTWKHVTGGVDITRHRWGSGRRTTVTR</sequence>
<keyword evidence="2" id="KW-1185">Reference proteome</keyword>
<dbReference type="GeneID" id="18564158"/>
<dbReference type="Proteomes" id="UP000001504">
    <property type="component" value="Segment"/>
</dbReference>
<dbReference type="OrthoDB" id="21336at10239"/>
<protein>
    <submittedName>
        <fullName evidence="1">Gp47</fullName>
    </submittedName>
</protein>
<name>D4P822_9CAUD</name>
<evidence type="ECO:0000313" key="1">
    <source>
        <dbReference type="EMBL" id="ADD81152.1"/>
    </source>
</evidence>
<dbReference type="RefSeq" id="YP_009016228.1">
    <property type="nucleotide sequence ID" value="NC_023722.1"/>
</dbReference>